<organism evidence="1 2">
    <name type="scientific">Streptantibioticus ferralitis</name>
    <dbReference type="NCBI Taxonomy" id="236510"/>
    <lineage>
        <taxon>Bacteria</taxon>
        <taxon>Bacillati</taxon>
        <taxon>Actinomycetota</taxon>
        <taxon>Actinomycetes</taxon>
        <taxon>Kitasatosporales</taxon>
        <taxon>Streptomycetaceae</taxon>
        <taxon>Streptantibioticus</taxon>
    </lineage>
</organism>
<gene>
    <name evidence="1" type="ORF">P2L57_09855</name>
</gene>
<proteinExistence type="predicted"/>
<evidence type="ECO:0000313" key="2">
    <source>
        <dbReference type="Proteomes" id="UP001220022"/>
    </source>
</evidence>
<evidence type="ECO:0000313" key="1">
    <source>
        <dbReference type="EMBL" id="MDF2256018.1"/>
    </source>
</evidence>
<sequence>MPCAIVFGPLFTAYIWPWVRAEIPESALAAFTTTTVSEDCADGAPRRELPCFSLTIGTVLLPIALMMLKAVRDTAQPSSGRAAAIRRRCRIPESATP</sequence>
<reference evidence="1 2" key="1">
    <citation type="submission" date="2023-03" db="EMBL/GenBank/DDBJ databases">
        <title>Draft genome sequence of type strain Streptomyces ferralitis JCM 14344.</title>
        <authorList>
            <person name="Klaysubun C."/>
            <person name="Duangmal K."/>
        </authorList>
    </citation>
    <scope>NUCLEOTIDE SEQUENCE [LARGE SCALE GENOMIC DNA]</scope>
    <source>
        <strain evidence="1 2">JCM 14344</strain>
    </source>
</reference>
<dbReference type="Pfam" id="PF02447">
    <property type="entry name" value="GntP_permease"/>
    <property type="match status" value="1"/>
</dbReference>
<keyword evidence="2" id="KW-1185">Reference proteome</keyword>
<dbReference type="InterPro" id="IPR003474">
    <property type="entry name" value="Glcn_transporter"/>
</dbReference>
<dbReference type="EMBL" id="JARHTQ010000005">
    <property type="protein sequence ID" value="MDF2256018.1"/>
    <property type="molecule type" value="Genomic_DNA"/>
</dbReference>
<protein>
    <submittedName>
        <fullName evidence="1">Uncharacterized protein</fullName>
    </submittedName>
</protein>
<accession>A0ABT5YX18</accession>
<name>A0ABT5YX18_9ACTN</name>
<comment type="caution">
    <text evidence="1">The sequence shown here is derived from an EMBL/GenBank/DDBJ whole genome shotgun (WGS) entry which is preliminary data.</text>
</comment>
<dbReference type="RefSeq" id="WP_275811523.1">
    <property type="nucleotide sequence ID" value="NZ_BAAANM010000018.1"/>
</dbReference>
<dbReference type="Proteomes" id="UP001220022">
    <property type="component" value="Unassembled WGS sequence"/>
</dbReference>